<sequence length="179" mass="20645">MESILIQGESISLVYSKEEYIDYIIEAESDPHNAPYVFQWTKAQHIEAMENPDILHITIVENESFEKVGYAIVAGAKSPHKAIELMRVVISKKSHGYGRESLNLIKKLAFEILDAHRLWLDVKEYNYSAINLYKSEGFKKEGLLRECILYNGNFDSLVVMSILKKEYKQPSIEDLIFEP</sequence>
<dbReference type="InterPro" id="IPR000182">
    <property type="entry name" value="GNAT_dom"/>
</dbReference>
<dbReference type="EMBL" id="JAGGLI010000010">
    <property type="protein sequence ID" value="MBP2027325.1"/>
    <property type="molecule type" value="Genomic_DNA"/>
</dbReference>
<dbReference type="PROSITE" id="PS51186">
    <property type="entry name" value="GNAT"/>
    <property type="match status" value="1"/>
</dbReference>
<dbReference type="PANTHER" id="PTHR43415">
    <property type="entry name" value="SPERMIDINE N(1)-ACETYLTRANSFERASE"/>
    <property type="match status" value="1"/>
</dbReference>
<evidence type="ECO:0000313" key="3">
    <source>
        <dbReference type="Proteomes" id="UP001314903"/>
    </source>
</evidence>
<evidence type="ECO:0000259" key="1">
    <source>
        <dbReference type="PROSITE" id="PS51186"/>
    </source>
</evidence>
<evidence type="ECO:0000313" key="2">
    <source>
        <dbReference type="EMBL" id="MBP2027325.1"/>
    </source>
</evidence>
<dbReference type="Pfam" id="PF00583">
    <property type="entry name" value="Acetyltransf_1"/>
    <property type="match status" value="1"/>
</dbReference>
<dbReference type="Proteomes" id="UP001314903">
    <property type="component" value="Unassembled WGS sequence"/>
</dbReference>
<gene>
    <name evidence="2" type="ORF">J2Z35_001119</name>
</gene>
<dbReference type="InterPro" id="IPR016181">
    <property type="entry name" value="Acyl_CoA_acyltransferase"/>
</dbReference>
<dbReference type="RefSeq" id="WP_209660321.1">
    <property type="nucleotide sequence ID" value="NZ_JAGGLI010000010.1"/>
</dbReference>
<comment type="caution">
    <text evidence="2">The sequence shown here is derived from an EMBL/GenBank/DDBJ whole genome shotgun (WGS) entry which is preliminary data.</text>
</comment>
<organism evidence="2 3">
    <name type="scientific">Acetoanaerobium pronyense</name>
    <dbReference type="NCBI Taxonomy" id="1482736"/>
    <lineage>
        <taxon>Bacteria</taxon>
        <taxon>Bacillati</taxon>
        <taxon>Bacillota</taxon>
        <taxon>Clostridia</taxon>
        <taxon>Peptostreptococcales</taxon>
        <taxon>Filifactoraceae</taxon>
        <taxon>Acetoanaerobium</taxon>
    </lineage>
</organism>
<protein>
    <submittedName>
        <fullName evidence="2">RimJ/RimL family protein N-acetyltransferase</fullName>
    </submittedName>
</protein>
<name>A0ABS4KHQ3_9FIRM</name>
<dbReference type="Gene3D" id="3.40.630.30">
    <property type="match status" value="1"/>
</dbReference>
<accession>A0ABS4KHQ3</accession>
<dbReference type="PANTHER" id="PTHR43415:SF3">
    <property type="entry name" value="GNAT-FAMILY ACETYLTRANSFERASE"/>
    <property type="match status" value="1"/>
</dbReference>
<keyword evidence="3" id="KW-1185">Reference proteome</keyword>
<proteinExistence type="predicted"/>
<dbReference type="SUPFAM" id="SSF55729">
    <property type="entry name" value="Acyl-CoA N-acyltransferases (Nat)"/>
    <property type="match status" value="1"/>
</dbReference>
<reference evidence="2 3" key="1">
    <citation type="submission" date="2021-03" db="EMBL/GenBank/DDBJ databases">
        <title>Genomic Encyclopedia of Type Strains, Phase IV (KMG-IV): sequencing the most valuable type-strain genomes for metagenomic binning, comparative biology and taxonomic classification.</title>
        <authorList>
            <person name="Goeker M."/>
        </authorList>
    </citation>
    <scope>NUCLEOTIDE SEQUENCE [LARGE SCALE GENOMIC DNA]</scope>
    <source>
        <strain evidence="2 3">DSM 27512</strain>
    </source>
</reference>
<feature type="domain" description="N-acetyltransferase" evidence="1">
    <location>
        <begin position="11"/>
        <end position="165"/>
    </location>
</feature>